<gene>
    <name evidence="1" type="ORF">GTHE00462_LOCUS31210</name>
</gene>
<protein>
    <submittedName>
        <fullName evidence="1">Uncharacterized protein</fullName>
    </submittedName>
</protein>
<dbReference type="EMBL" id="HBKN01039892">
    <property type="protein sequence ID" value="CAE2327700.1"/>
    <property type="molecule type" value="Transcribed_RNA"/>
</dbReference>
<dbReference type="AlphaFoldDB" id="A0A7S4UA92"/>
<reference evidence="1" key="1">
    <citation type="submission" date="2021-01" db="EMBL/GenBank/DDBJ databases">
        <authorList>
            <person name="Corre E."/>
            <person name="Pelletier E."/>
            <person name="Niang G."/>
            <person name="Scheremetjew M."/>
            <person name="Finn R."/>
            <person name="Kale V."/>
            <person name="Holt S."/>
            <person name="Cochrane G."/>
            <person name="Meng A."/>
            <person name="Brown T."/>
            <person name="Cohen L."/>
        </authorList>
    </citation>
    <scope>NUCLEOTIDE SEQUENCE</scope>
    <source>
        <strain evidence="1">CCMP 2712</strain>
    </source>
</reference>
<proteinExistence type="predicted"/>
<sequence length="120" mass="12126">MTPCRSSCPDHDDLMGVCRNAASNDVGVHVSCTQSYCDGSRLVGGPSLDEIGHLGADELSAKMSKLGAGLGIGVGYGKDGGRGVTSGNGWDSHGSVTCHSYGCQANFAKSGRGGMVAAFK</sequence>
<evidence type="ECO:0000313" key="1">
    <source>
        <dbReference type="EMBL" id="CAE2327700.1"/>
    </source>
</evidence>
<accession>A0A7S4UA92</accession>
<name>A0A7S4UA92_GUITH</name>
<organism evidence="1">
    <name type="scientific">Guillardia theta</name>
    <name type="common">Cryptophyte</name>
    <name type="synonym">Cryptomonas phi</name>
    <dbReference type="NCBI Taxonomy" id="55529"/>
    <lineage>
        <taxon>Eukaryota</taxon>
        <taxon>Cryptophyceae</taxon>
        <taxon>Pyrenomonadales</taxon>
        <taxon>Geminigeraceae</taxon>
        <taxon>Guillardia</taxon>
    </lineage>
</organism>